<proteinExistence type="predicted"/>
<sequence>MQLHETTTHRAARASRVLVVDDERNIRLVFRTALESVGLHIEEAADGAAALERLEHSSFHVVLLDLQMPGVGGMDVLRRIREKGDDTPVVVVTAHGTIPDAVAAMKLGAVDFVQKPVTPVVLKTVVSEVIDRHALDASRPAPDTRREAQPVVITLGPPAVDLAPVKLALNRRDFDLASTLLDRVLDIAPESVEALNLMGVLLESRGQDHAAYYAYKKALAADPHYRPACDNMRRYCLRFGLDADSPQINPAVGWEARPGPSPS</sequence>
<dbReference type="KEGG" id="pbor:BSF38_00359"/>
<evidence type="ECO:0000256" key="4">
    <source>
        <dbReference type="ARBA" id="ARBA00023163"/>
    </source>
</evidence>
<dbReference type="PROSITE" id="PS50110">
    <property type="entry name" value="RESPONSE_REGULATORY"/>
    <property type="match status" value="1"/>
</dbReference>
<dbReference type="PROSITE" id="PS50005">
    <property type="entry name" value="TPR"/>
    <property type="match status" value="1"/>
</dbReference>
<keyword evidence="9" id="KW-1185">Reference proteome</keyword>
<evidence type="ECO:0000256" key="6">
    <source>
        <dbReference type="PROSITE-ProRule" id="PRU00339"/>
    </source>
</evidence>
<dbReference type="FunFam" id="3.40.50.2300:FF:000018">
    <property type="entry name" value="DNA-binding transcriptional regulator NtrC"/>
    <property type="match status" value="1"/>
</dbReference>
<feature type="modified residue" description="4-aspartylphosphate" evidence="5">
    <location>
        <position position="65"/>
    </location>
</feature>
<evidence type="ECO:0000256" key="5">
    <source>
        <dbReference type="PROSITE-ProRule" id="PRU00169"/>
    </source>
</evidence>
<dbReference type="Pfam" id="PF00072">
    <property type="entry name" value="Response_reg"/>
    <property type="match status" value="1"/>
</dbReference>
<evidence type="ECO:0000256" key="1">
    <source>
        <dbReference type="ARBA" id="ARBA00022553"/>
    </source>
</evidence>
<dbReference type="RefSeq" id="WP_083712626.1">
    <property type="nucleotide sequence ID" value="NZ_CP019082.1"/>
</dbReference>
<feature type="repeat" description="TPR" evidence="6">
    <location>
        <begin position="192"/>
        <end position="225"/>
    </location>
</feature>
<dbReference type="InterPro" id="IPR011006">
    <property type="entry name" value="CheY-like_superfamily"/>
</dbReference>
<dbReference type="PANTHER" id="PTHR43228">
    <property type="entry name" value="TWO-COMPONENT RESPONSE REGULATOR"/>
    <property type="match status" value="1"/>
</dbReference>
<dbReference type="STRING" id="1387353.BSF38_00359"/>
<dbReference type="SUPFAM" id="SSF52172">
    <property type="entry name" value="CheY-like"/>
    <property type="match status" value="1"/>
</dbReference>
<name>A0A1U7CJ66_9BACT</name>
<dbReference type="Gene3D" id="3.40.50.2300">
    <property type="match status" value="1"/>
</dbReference>
<gene>
    <name evidence="8" type="primary">todT</name>
    <name evidence="8" type="ORF">BSF38_00359</name>
</gene>
<evidence type="ECO:0000313" key="8">
    <source>
        <dbReference type="EMBL" id="APW58946.1"/>
    </source>
</evidence>
<feature type="domain" description="Response regulatory" evidence="7">
    <location>
        <begin position="16"/>
        <end position="130"/>
    </location>
</feature>
<dbReference type="OrthoDB" id="277391at2"/>
<evidence type="ECO:0000313" key="9">
    <source>
        <dbReference type="Proteomes" id="UP000186309"/>
    </source>
</evidence>
<dbReference type="Proteomes" id="UP000186309">
    <property type="component" value="Chromosome"/>
</dbReference>
<dbReference type="PANTHER" id="PTHR43228:SF1">
    <property type="entry name" value="TWO-COMPONENT RESPONSE REGULATOR ARR22"/>
    <property type="match status" value="1"/>
</dbReference>
<evidence type="ECO:0000259" key="7">
    <source>
        <dbReference type="PROSITE" id="PS50110"/>
    </source>
</evidence>
<dbReference type="EMBL" id="CP019082">
    <property type="protein sequence ID" value="APW58946.1"/>
    <property type="molecule type" value="Genomic_DNA"/>
</dbReference>
<reference evidence="9" key="1">
    <citation type="submission" date="2016-12" db="EMBL/GenBank/DDBJ databases">
        <title>Comparative genomics of four Isosphaeraceae planctomycetes: a common pool of plasmids and glycoside hydrolase genes.</title>
        <authorList>
            <person name="Ivanova A."/>
        </authorList>
    </citation>
    <scope>NUCLEOTIDE SEQUENCE [LARGE SCALE GENOMIC DNA]</scope>
    <source>
        <strain evidence="9">PX4</strain>
    </source>
</reference>
<dbReference type="AlphaFoldDB" id="A0A1U7CJ66"/>
<dbReference type="InterPro" id="IPR011990">
    <property type="entry name" value="TPR-like_helical_dom_sf"/>
</dbReference>
<organism evidence="8 9">
    <name type="scientific">Paludisphaera borealis</name>
    <dbReference type="NCBI Taxonomy" id="1387353"/>
    <lineage>
        <taxon>Bacteria</taxon>
        <taxon>Pseudomonadati</taxon>
        <taxon>Planctomycetota</taxon>
        <taxon>Planctomycetia</taxon>
        <taxon>Isosphaerales</taxon>
        <taxon>Isosphaeraceae</taxon>
        <taxon>Paludisphaera</taxon>
    </lineage>
</organism>
<dbReference type="Gene3D" id="1.25.40.10">
    <property type="entry name" value="Tetratricopeptide repeat domain"/>
    <property type="match status" value="1"/>
</dbReference>
<dbReference type="InterPro" id="IPR001789">
    <property type="entry name" value="Sig_transdc_resp-reg_receiver"/>
</dbReference>
<keyword evidence="6" id="KW-0802">TPR repeat</keyword>
<protein>
    <submittedName>
        <fullName evidence="8">Response regulator protein TodT</fullName>
    </submittedName>
</protein>
<dbReference type="SMART" id="SM00448">
    <property type="entry name" value="REC"/>
    <property type="match status" value="1"/>
</dbReference>
<dbReference type="SUPFAM" id="SSF48452">
    <property type="entry name" value="TPR-like"/>
    <property type="match status" value="1"/>
</dbReference>
<dbReference type="InterPro" id="IPR019734">
    <property type="entry name" value="TPR_rpt"/>
</dbReference>
<keyword evidence="4" id="KW-0804">Transcription</keyword>
<keyword evidence="1 5" id="KW-0597">Phosphoprotein</keyword>
<accession>A0A1U7CJ66</accession>
<keyword evidence="3" id="KW-0805">Transcription regulation</keyword>
<evidence type="ECO:0000256" key="3">
    <source>
        <dbReference type="ARBA" id="ARBA00023015"/>
    </source>
</evidence>
<dbReference type="InterPro" id="IPR052048">
    <property type="entry name" value="ST_Response_Regulator"/>
</dbReference>
<keyword evidence="2" id="KW-0902">Two-component regulatory system</keyword>
<dbReference type="GO" id="GO:0000160">
    <property type="term" value="P:phosphorelay signal transduction system"/>
    <property type="evidence" value="ECO:0007669"/>
    <property type="project" value="UniProtKB-KW"/>
</dbReference>
<evidence type="ECO:0000256" key="2">
    <source>
        <dbReference type="ARBA" id="ARBA00023012"/>
    </source>
</evidence>